<dbReference type="GO" id="GO:0003882">
    <property type="term" value="F:CDP-diacylglycerol-serine O-phosphatidyltransferase activity"/>
    <property type="evidence" value="ECO:0007669"/>
    <property type="project" value="UniProtKB-EC"/>
</dbReference>
<proteinExistence type="predicted"/>
<feature type="non-terminal residue" evidence="1">
    <location>
        <position position="34"/>
    </location>
</feature>
<organism evidence="1 2">
    <name type="scientific">Pseudomonas amygdali pv. mori str. 301020</name>
    <dbReference type="NCBI Taxonomy" id="629261"/>
    <lineage>
        <taxon>Bacteria</taxon>
        <taxon>Pseudomonadati</taxon>
        <taxon>Pseudomonadota</taxon>
        <taxon>Gammaproteobacteria</taxon>
        <taxon>Pseudomonadales</taxon>
        <taxon>Pseudomonadaceae</taxon>
        <taxon>Pseudomonas</taxon>
        <taxon>Pseudomonas amygdali</taxon>
    </lineage>
</organism>
<dbReference type="EMBL" id="AEAG01003126">
    <property type="protein sequence ID" value="EGH26969.1"/>
    <property type="molecule type" value="Genomic_DNA"/>
</dbReference>
<feature type="non-terminal residue" evidence="1">
    <location>
        <position position="1"/>
    </location>
</feature>
<reference evidence="1 2" key="1">
    <citation type="journal article" date="2011" name="PLoS Pathog.">
        <title>Dynamic evolution of pathogenicity revealed by sequencing and comparative genomics of 19 Pseudomonas syringae isolates.</title>
        <authorList>
            <person name="Baltrus D.A."/>
            <person name="Nishimura M.T."/>
            <person name="Romanchuk A."/>
            <person name="Chang J.H."/>
            <person name="Mukhtar M.S."/>
            <person name="Cherkis K."/>
            <person name="Roach J."/>
            <person name="Grant S.R."/>
            <person name="Jones C.D."/>
            <person name="Dangl J.L."/>
        </authorList>
    </citation>
    <scope>NUCLEOTIDE SEQUENCE [LARGE SCALE GENOMIC DNA]</scope>
    <source>
        <strain evidence="1 2">301020</strain>
    </source>
</reference>
<comment type="caution">
    <text evidence="1">The sequence shown here is derived from an EMBL/GenBank/DDBJ whole genome shotgun (WGS) entry which is preliminary data.</text>
</comment>
<keyword evidence="1" id="KW-0808">Transferase</keyword>
<evidence type="ECO:0000313" key="1">
    <source>
        <dbReference type="EMBL" id="EGH26969.1"/>
    </source>
</evidence>
<sequence length="34" mass="3625">VSLTVAVPIYGVPVQTRELFGVLHLKGSVIDDCV</sequence>
<dbReference type="AlphaFoldDB" id="A0A656GN75"/>
<name>A0A656GN75_PSEA0</name>
<evidence type="ECO:0000313" key="2">
    <source>
        <dbReference type="Proteomes" id="UP000003465"/>
    </source>
</evidence>
<dbReference type="Gene3D" id="3.30.870.10">
    <property type="entry name" value="Endonuclease Chain A"/>
    <property type="match status" value="1"/>
</dbReference>
<protein>
    <submittedName>
        <fullName evidence="1">Phosphatidylserine synthase</fullName>
        <ecNumber evidence="1">2.7.8.8</ecNumber>
    </submittedName>
</protein>
<dbReference type="Proteomes" id="UP000003465">
    <property type="component" value="Unassembled WGS sequence"/>
</dbReference>
<gene>
    <name evidence="1" type="primary">pssA</name>
    <name evidence="1" type="ORF">PSYMO_37996</name>
</gene>
<dbReference type="EC" id="2.7.8.8" evidence="1"/>
<accession>A0A656GN75</accession>